<dbReference type="Proteomes" id="UP000570166">
    <property type="component" value="Unassembled WGS sequence"/>
</dbReference>
<dbReference type="AlphaFoldDB" id="A0A838LAS6"/>
<evidence type="ECO:0000313" key="2">
    <source>
        <dbReference type="Proteomes" id="UP000570166"/>
    </source>
</evidence>
<protein>
    <submittedName>
        <fullName evidence="1">Uncharacterized protein</fullName>
    </submittedName>
</protein>
<sequence length="111" mass="12454">MPKMRLIVHVAEPFDFGRLNGGTPDLTGWTAQATPAYSDWVVHLDRPAQIGEDEFDKIKISSRYAGETVSKVLDGFGFTAVNIQYPRKEEGGRLYWHFAMVGNVLLAPEKE</sequence>
<dbReference type="RefSeq" id="WP_160364354.1">
    <property type="nucleotide sequence ID" value="NZ_JACEIB010000027.1"/>
</dbReference>
<reference evidence="1 2" key="1">
    <citation type="submission" date="2020-07" db="EMBL/GenBank/DDBJ databases">
        <authorList>
            <person name="Sun Q."/>
        </authorList>
    </citation>
    <scope>NUCLEOTIDE SEQUENCE [LARGE SCALE GENOMIC DNA]</scope>
    <source>
        <strain evidence="1 2">CGMCC 1.13654</strain>
    </source>
</reference>
<dbReference type="EMBL" id="JACEIB010000027">
    <property type="protein sequence ID" value="MBA2936513.1"/>
    <property type="molecule type" value="Genomic_DNA"/>
</dbReference>
<organism evidence="1 2">
    <name type="scientific">Sphingomonas chungangi</name>
    <dbReference type="NCBI Taxonomy" id="2683589"/>
    <lineage>
        <taxon>Bacteria</taxon>
        <taxon>Pseudomonadati</taxon>
        <taxon>Pseudomonadota</taxon>
        <taxon>Alphaproteobacteria</taxon>
        <taxon>Sphingomonadales</taxon>
        <taxon>Sphingomonadaceae</taxon>
        <taxon>Sphingomonas</taxon>
    </lineage>
</organism>
<name>A0A838LAS6_9SPHN</name>
<keyword evidence="2" id="KW-1185">Reference proteome</keyword>
<gene>
    <name evidence="1" type="ORF">HZF05_20725</name>
</gene>
<proteinExistence type="predicted"/>
<comment type="caution">
    <text evidence="1">The sequence shown here is derived from an EMBL/GenBank/DDBJ whole genome shotgun (WGS) entry which is preliminary data.</text>
</comment>
<evidence type="ECO:0000313" key="1">
    <source>
        <dbReference type="EMBL" id="MBA2936513.1"/>
    </source>
</evidence>
<accession>A0A838LAS6</accession>